<dbReference type="CDD" id="cd01647">
    <property type="entry name" value="RT_LTR"/>
    <property type="match status" value="1"/>
</dbReference>
<dbReference type="Gene3D" id="3.10.10.10">
    <property type="entry name" value="HIV Type 1 Reverse Transcriptase, subunit A, domain 1"/>
    <property type="match status" value="1"/>
</dbReference>
<comment type="caution">
    <text evidence="2">The sequence shown here is derived from an EMBL/GenBank/DDBJ whole genome shotgun (WGS) entry which is preliminary data.</text>
</comment>
<dbReference type="EMBL" id="BGPR01146485">
    <property type="protein sequence ID" value="GBN77619.1"/>
    <property type="molecule type" value="Genomic_DNA"/>
</dbReference>
<evidence type="ECO:0000313" key="3">
    <source>
        <dbReference type="Proteomes" id="UP000499080"/>
    </source>
</evidence>
<dbReference type="GO" id="GO:0015074">
    <property type="term" value="P:DNA integration"/>
    <property type="evidence" value="ECO:0007669"/>
    <property type="project" value="InterPro"/>
</dbReference>
<dbReference type="AlphaFoldDB" id="A0A4Y2RQT5"/>
<dbReference type="SUPFAM" id="SSF56672">
    <property type="entry name" value="DNA/RNA polymerases"/>
    <property type="match status" value="1"/>
</dbReference>
<dbReference type="OrthoDB" id="6432955at2759"/>
<dbReference type="InterPro" id="IPR043128">
    <property type="entry name" value="Rev_trsase/Diguanyl_cyclase"/>
</dbReference>
<dbReference type="InterPro" id="IPR001584">
    <property type="entry name" value="Integrase_cat-core"/>
</dbReference>
<accession>A0A4Y2RQT5</accession>
<dbReference type="PROSITE" id="PS50994">
    <property type="entry name" value="INTEGRASE"/>
    <property type="match status" value="1"/>
</dbReference>
<gene>
    <name evidence="2" type="primary">POL_639</name>
    <name evidence="2" type="ORF">AVEN_151013_1</name>
</gene>
<dbReference type="GO" id="GO:0042575">
    <property type="term" value="C:DNA polymerase complex"/>
    <property type="evidence" value="ECO:0007669"/>
    <property type="project" value="UniProtKB-ARBA"/>
</dbReference>
<dbReference type="Pfam" id="PF00078">
    <property type="entry name" value="RVT_1"/>
    <property type="match status" value="1"/>
</dbReference>
<dbReference type="InterPro" id="IPR054465">
    <property type="entry name" value="Integrase_p58-like_C"/>
</dbReference>
<dbReference type="InterPro" id="IPR043502">
    <property type="entry name" value="DNA/RNA_pol_sf"/>
</dbReference>
<reference evidence="2 3" key="1">
    <citation type="journal article" date="2019" name="Sci. Rep.">
        <title>Orb-weaving spider Araneus ventricosus genome elucidates the spidroin gene catalogue.</title>
        <authorList>
            <person name="Kono N."/>
            <person name="Nakamura H."/>
            <person name="Ohtoshi R."/>
            <person name="Moran D.A.P."/>
            <person name="Shinohara A."/>
            <person name="Yoshida Y."/>
            <person name="Fujiwara M."/>
            <person name="Mori M."/>
            <person name="Tomita M."/>
            <person name="Arakawa K."/>
        </authorList>
    </citation>
    <scope>NUCLEOTIDE SEQUENCE [LARGE SCALE GENOMIC DNA]</scope>
</reference>
<dbReference type="InterPro" id="IPR050951">
    <property type="entry name" value="Retrovirus_Pol_polyprotein"/>
</dbReference>
<dbReference type="Gene3D" id="3.30.70.270">
    <property type="match status" value="1"/>
</dbReference>
<dbReference type="GO" id="GO:0071897">
    <property type="term" value="P:DNA biosynthetic process"/>
    <property type="evidence" value="ECO:0007669"/>
    <property type="project" value="UniProtKB-ARBA"/>
</dbReference>
<dbReference type="Pfam" id="PF00665">
    <property type="entry name" value="rve"/>
    <property type="match status" value="1"/>
</dbReference>
<dbReference type="Gene3D" id="3.30.420.10">
    <property type="entry name" value="Ribonuclease H-like superfamily/Ribonuclease H"/>
    <property type="match status" value="1"/>
</dbReference>
<evidence type="ECO:0000259" key="1">
    <source>
        <dbReference type="PROSITE" id="PS50994"/>
    </source>
</evidence>
<evidence type="ECO:0000313" key="2">
    <source>
        <dbReference type="EMBL" id="GBN77619.1"/>
    </source>
</evidence>
<keyword evidence="3" id="KW-1185">Reference proteome</keyword>
<sequence>MNIDAVGPLPTSSKGNRYFLTAICMSSRYPDAIPVADISSVSVTDALLEIFSKMGFPREIQSDLGSSFTSLLTTEFFDRFGFKVKHSSVHHPQSNPVERFHRTIKRMLKVLCLESGQDWEKNLPATLLALRTITHDSTGFSPAELVHGKNLRTPEVLLYEHWVRPQEEDSTVTEYIFDLINRMRHCQELAVTTMTETRDKRKNWYDKNAVKREFRVGELVLVLATSKPNKMAVQWTGPGVIESKLSETNYIVRMEGKKDKTQIYHINLLKPYHHRLERDSALEGRLSPTEIESLKQLLGRHKKIFSNDPEKPHLVEHDFELISDKPIRSKPYRTSQRQNEILKGEIKRMLGLNIIEIGQSDYASPIILVESTGKDPRPCIDYRLLNANVRTQFSPLPNIEERVERVAAAKYITVIDLDTGYWQIHLSERARRYSAFVTSFGTYIPLRMPFGLLNAPYFFSKLMAQVLENCDTFAVPYLDDIAIYS</sequence>
<dbReference type="PANTHER" id="PTHR37984">
    <property type="entry name" value="PROTEIN CBG26694"/>
    <property type="match status" value="1"/>
</dbReference>
<dbReference type="InterPro" id="IPR000477">
    <property type="entry name" value="RT_dom"/>
</dbReference>
<dbReference type="InterPro" id="IPR036397">
    <property type="entry name" value="RNaseH_sf"/>
</dbReference>
<organism evidence="2 3">
    <name type="scientific">Araneus ventricosus</name>
    <name type="common">Orbweaver spider</name>
    <name type="synonym">Epeira ventricosa</name>
    <dbReference type="NCBI Taxonomy" id="182803"/>
    <lineage>
        <taxon>Eukaryota</taxon>
        <taxon>Metazoa</taxon>
        <taxon>Ecdysozoa</taxon>
        <taxon>Arthropoda</taxon>
        <taxon>Chelicerata</taxon>
        <taxon>Arachnida</taxon>
        <taxon>Araneae</taxon>
        <taxon>Araneomorphae</taxon>
        <taxon>Entelegynae</taxon>
        <taxon>Araneoidea</taxon>
        <taxon>Araneidae</taxon>
        <taxon>Araneus</taxon>
    </lineage>
</organism>
<dbReference type="Pfam" id="PF22938">
    <property type="entry name" value="Integrase_p58_C"/>
    <property type="match status" value="1"/>
</dbReference>
<dbReference type="Proteomes" id="UP000499080">
    <property type="component" value="Unassembled WGS sequence"/>
</dbReference>
<proteinExistence type="predicted"/>
<feature type="domain" description="Integrase catalytic" evidence="1">
    <location>
        <begin position="1"/>
        <end position="150"/>
    </location>
</feature>
<name>A0A4Y2RQT5_ARAVE</name>
<dbReference type="GO" id="GO:0003676">
    <property type="term" value="F:nucleic acid binding"/>
    <property type="evidence" value="ECO:0007669"/>
    <property type="project" value="InterPro"/>
</dbReference>
<dbReference type="PANTHER" id="PTHR37984:SF15">
    <property type="entry name" value="INTEGRASE CATALYTIC DOMAIN-CONTAINING PROTEIN"/>
    <property type="match status" value="1"/>
</dbReference>
<dbReference type="InterPro" id="IPR012337">
    <property type="entry name" value="RNaseH-like_sf"/>
</dbReference>
<protein>
    <submittedName>
        <fullName evidence="2">Retrovirus-related Pol polyprotein from transposon 412</fullName>
    </submittedName>
</protein>
<dbReference type="SUPFAM" id="SSF53098">
    <property type="entry name" value="Ribonuclease H-like"/>
    <property type="match status" value="1"/>
</dbReference>